<sequence>MRNAVFPQVPQRLDYEATYEALQRLGGTVEDSRLGLADLRFRTDLLEGVVAYGNTSMSKNAFIMGEKWLPFNAQIGPLKGVRIVPWGNGYGYELLSQGLWRVDVTVTVWNTIYTGDNWNDLDIAVFRPGAGVSEDHRKRFMARADENSRVTIHGVHSFVIPEPGYRVVAMGRTGRWRRYQGGTLWSTFSINKWDNNTTAMPPSEVDNDADTPSDG</sequence>
<name>A0A7M2XP07_9NOCA</name>
<dbReference type="Proteomes" id="UP000593818">
    <property type="component" value="Chromosome"/>
</dbReference>
<reference evidence="2 3" key="1">
    <citation type="submission" date="2020-10" db="EMBL/GenBank/DDBJ databases">
        <title>Whole genome sequence of oil-degrading bacteria Rhodococcus pyridinivorans strain 5Ap.</title>
        <authorList>
            <person name="Akhremchuk A.E."/>
            <person name="Valentovich L.N."/>
            <person name="Charniauskaya M.I."/>
            <person name="Bukliarevich H.A."/>
            <person name="Titok M.A."/>
        </authorList>
    </citation>
    <scope>NUCLEOTIDE SEQUENCE [LARGE SCALE GENOMIC DNA]</scope>
    <source>
        <strain evidence="2 3">5Ap</strain>
    </source>
</reference>
<protein>
    <submittedName>
        <fullName evidence="2">Uncharacterized protein</fullName>
    </submittedName>
</protein>
<dbReference type="AlphaFoldDB" id="A0A7M2XP07"/>
<accession>A0A7M2XP07</accession>
<feature type="region of interest" description="Disordered" evidence="1">
    <location>
        <begin position="196"/>
        <end position="215"/>
    </location>
</feature>
<gene>
    <name evidence="2" type="ORF">INP59_03575</name>
</gene>
<keyword evidence="3" id="KW-1185">Reference proteome</keyword>
<organism evidence="2 3">
    <name type="scientific">Rhodococcus pyridinivorans</name>
    <dbReference type="NCBI Taxonomy" id="103816"/>
    <lineage>
        <taxon>Bacteria</taxon>
        <taxon>Bacillati</taxon>
        <taxon>Actinomycetota</taxon>
        <taxon>Actinomycetes</taxon>
        <taxon>Mycobacteriales</taxon>
        <taxon>Nocardiaceae</taxon>
        <taxon>Rhodococcus</taxon>
    </lineage>
</organism>
<evidence type="ECO:0000256" key="1">
    <source>
        <dbReference type="SAM" id="MobiDB-lite"/>
    </source>
</evidence>
<evidence type="ECO:0000313" key="3">
    <source>
        <dbReference type="Proteomes" id="UP000593818"/>
    </source>
</evidence>
<evidence type="ECO:0000313" key="2">
    <source>
        <dbReference type="EMBL" id="QOV99495.1"/>
    </source>
</evidence>
<dbReference type="RefSeq" id="WP_193903113.1">
    <property type="nucleotide sequence ID" value="NZ_CP063450.1"/>
</dbReference>
<feature type="compositionally biased region" description="Acidic residues" evidence="1">
    <location>
        <begin position="205"/>
        <end position="215"/>
    </location>
</feature>
<proteinExistence type="predicted"/>
<dbReference type="EMBL" id="CP063450">
    <property type="protein sequence ID" value="QOV99495.1"/>
    <property type="molecule type" value="Genomic_DNA"/>
</dbReference>